<gene>
    <name evidence="2" type="ORF">ANANG_G00183200</name>
</gene>
<accession>A0A9D3M8Y0</accession>
<keyword evidence="1" id="KW-0812">Transmembrane</keyword>
<evidence type="ECO:0000313" key="2">
    <source>
        <dbReference type="EMBL" id="KAG5842950.1"/>
    </source>
</evidence>
<keyword evidence="1" id="KW-0472">Membrane</keyword>
<name>A0A9D3M8Y0_ANGAN</name>
<evidence type="ECO:0000256" key="1">
    <source>
        <dbReference type="SAM" id="Phobius"/>
    </source>
</evidence>
<feature type="transmembrane region" description="Helical" evidence="1">
    <location>
        <begin position="41"/>
        <end position="67"/>
    </location>
</feature>
<dbReference type="AlphaFoldDB" id="A0A9D3M8Y0"/>
<dbReference type="EMBL" id="JAFIRN010000009">
    <property type="protein sequence ID" value="KAG5842950.1"/>
    <property type="molecule type" value="Genomic_DNA"/>
</dbReference>
<feature type="transmembrane region" description="Helical" evidence="1">
    <location>
        <begin position="12"/>
        <end position="29"/>
    </location>
</feature>
<keyword evidence="3" id="KW-1185">Reference proteome</keyword>
<sequence>MLVSLLRTPRFTLWLSMKTILPLTSAIVGTEGSHQTSPSFFIIFLMILIVPLDSVFTLSTTVSLLCLSRKLLSMPRTSLNCWCIIAPSRTSMFLVKKFSCTSMSKYRSPASNWMLKLHVWHCTRGPPYRVMLLWVPGIVTAERGLSSGIADIQSTFRNN</sequence>
<reference evidence="2" key="1">
    <citation type="submission" date="2021-01" db="EMBL/GenBank/DDBJ databases">
        <title>A chromosome-scale assembly of European eel, Anguilla anguilla.</title>
        <authorList>
            <person name="Henkel C."/>
            <person name="Jong-Raadsen S.A."/>
            <person name="Dufour S."/>
            <person name="Weltzien F.-A."/>
            <person name="Palstra A.P."/>
            <person name="Pelster B."/>
            <person name="Spaink H.P."/>
            <person name="Van Den Thillart G.E."/>
            <person name="Jansen H."/>
            <person name="Zahm M."/>
            <person name="Klopp C."/>
            <person name="Cedric C."/>
            <person name="Louis A."/>
            <person name="Berthelot C."/>
            <person name="Parey E."/>
            <person name="Roest Crollius H."/>
            <person name="Montfort J."/>
            <person name="Robinson-Rechavi M."/>
            <person name="Bucao C."/>
            <person name="Bouchez O."/>
            <person name="Gislard M."/>
            <person name="Lluch J."/>
            <person name="Milhes M."/>
            <person name="Lampietro C."/>
            <person name="Lopez Roques C."/>
            <person name="Donnadieu C."/>
            <person name="Braasch I."/>
            <person name="Desvignes T."/>
            <person name="Postlethwait J."/>
            <person name="Bobe J."/>
            <person name="Guiguen Y."/>
            <person name="Dirks R."/>
        </authorList>
    </citation>
    <scope>NUCLEOTIDE SEQUENCE</scope>
    <source>
        <strain evidence="2">Tag_6206</strain>
        <tissue evidence="2">Liver</tissue>
    </source>
</reference>
<dbReference type="Proteomes" id="UP001044222">
    <property type="component" value="Chromosome 9"/>
</dbReference>
<organism evidence="2 3">
    <name type="scientific">Anguilla anguilla</name>
    <name type="common">European freshwater eel</name>
    <name type="synonym">Muraena anguilla</name>
    <dbReference type="NCBI Taxonomy" id="7936"/>
    <lineage>
        <taxon>Eukaryota</taxon>
        <taxon>Metazoa</taxon>
        <taxon>Chordata</taxon>
        <taxon>Craniata</taxon>
        <taxon>Vertebrata</taxon>
        <taxon>Euteleostomi</taxon>
        <taxon>Actinopterygii</taxon>
        <taxon>Neopterygii</taxon>
        <taxon>Teleostei</taxon>
        <taxon>Anguilliformes</taxon>
        <taxon>Anguillidae</taxon>
        <taxon>Anguilla</taxon>
    </lineage>
</organism>
<proteinExistence type="predicted"/>
<evidence type="ECO:0000313" key="3">
    <source>
        <dbReference type="Proteomes" id="UP001044222"/>
    </source>
</evidence>
<protein>
    <submittedName>
        <fullName evidence="2">Uncharacterized protein</fullName>
    </submittedName>
</protein>
<comment type="caution">
    <text evidence="2">The sequence shown here is derived from an EMBL/GenBank/DDBJ whole genome shotgun (WGS) entry which is preliminary data.</text>
</comment>
<keyword evidence="1" id="KW-1133">Transmembrane helix</keyword>